<protein>
    <recommendedName>
        <fullName evidence="6">NfeD-like C-terminal domain-containing protein</fullName>
    </recommendedName>
</protein>
<dbReference type="GO" id="GO:0016020">
    <property type="term" value="C:membrane"/>
    <property type="evidence" value="ECO:0007669"/>
    <property type="project" value="UniProtKB-SubCell"/>
</dbReference>
<name>A0A5B8RCQ1_9ZZZZ</name>
<dbReference type="SUPFAM" id="SSF141322">
    <property type="entry name" value="NfeD domain-like"/>
    <property type="match status" value="1"/>
</dbReference>
<feature type="transmembrane region" description="Helical" evidence="5">
    <location>
        <begin position="20"/>
        <end position="47"/>
    </location>
</feature>
<evidence type="ECO:0000256" key="3">
    <source>
        <dbReference type="ARBA" id="ARBA00022989"/>
    </source>
</evidence>
<dbReference type="InterPro" id="IPR052165">
    <property type="entry name" value="Membrane_assoc_protease"/>
</dbReference>
<evidence type="ECO:0000256" key="2">
    <source>
        <dbReference type="ARBA" id="ARBA00022692"/>
    </source>
</evidence>
<evidence type="ECO:0000256" key="1">
    <source>
        <dbReference type="ARBA" id="ARBA00004141"/>
    </source>
</evidence>
<dbReference type="Pfam" id="PF01957">
    <property type="entry name" value="NfeD"/>
    <property type="match status" value="1"/>
</dbReference>
<keyword evidence="2 5" id="KW-0812">Transmembrane</keyword>
<keyword evidence="3 5" id="KW-1133">Transmembrane helix</keyword>
<evidence type="ECO:0000313" key="7">
    <source>
        <dbReference type="EMBL" id="QEA05893.1"/>
    </source>
</evidence>
<comment type="subcellular location">
    <subcellularLocation>
        <location evidence="1">Membrane</location>
        <topology evidence="1">Multi-pass membrane protein</topology>
    </subcellularLocation>
</comment>
<dbReference type="AlphaFoldDB" id="A0A5B8RCQ1"/>
<dbReference type="InterPro" id="IPR012340">
    <property type="entry name" value="NA-bd_OB-fold"/>
</dbReference>
<dbReference type="PANTHER" id="PTHR33507">
    <property type="entry name" value="INNER MEMBRANE PROTEIN YBBJ"/>
    <property type="match status" value="1"/>
</dbReference>
<proteinExistence type="predicted"/>
<dbReference type="InterPro" id="IPR002810">
    <property type="entry name" value="NfeD-like_C"/>
</dbReference>
<dbReference type="EMBL" id="MN079115">
    <property type="protein sequence ID" value="QEA05893.1"/>
    <property type="molecule type" value="Genomic_DNA"/>
</dbReference>
<evidence type="ECO:0000256" key="4">
    <source>
        <dbReference type="ARBA" id="ARBA00023136"/>
    </source>
</evidence>
<dbReference type="Gene3D" id="2.40.50.140">
    <property type="entry name" value="Nucleic acid-binding proteins"/>
    <property type="match status" value="1"/>
</dbReference>
<keyword evidence="4 5" id="KW-0472">Membrane</keyword>
<gene>
    <name evidence="7" type="ORF">KBTEX_02221</name>
</gene>
<feature type="domain" description="NfeD-like C-terminal" evidence="6">
    <location>
        <begin position="69"/>
        <end position="125"/>
    </location>
</feature>
<evidence type="ECO:0000259" key="6">
    <source>
        <dbReference type="Pfam" id="PF01957"/>
    </source>
</evidence>
<sequence length="127" mass="13493">MRRSLPLRYALIQLPELALVAVLLVLAVRAGWFAANTAAVVAGLWLIKEIALYPLYRHALRDDAPTGGAALTGQRAVARTELAPHGWVSVRGERWRARAVDGGCIAAGTAVEVVAADGLTLTVRRSG</sequence>
<accession>A0A5B8RCQ1</accession>
<reference evidence="7" key="1">
    <citation type="submission" date="2019-06" db="EMBL/GenBank/DDBJ databases">
        <authorList>
            <person name="Murdoch R.W."/>
            <person name="Fathepure B."/>
        </authorList>
    </citation>
    <scope>NUCLEOTIDE SEQUENCE</scope>
</reference>
<organism evidence="7">
    <name type="scientific">uncultured organism</name>
    <dbReference type="NCBI Taxonomy" id="155900"/>
    <lineage>
        <taxon>unclassified sequences</taxon>
        <taxon>environmental samples</taxon>
    </lineage>
</organism>
<evidence type="ECO:0000256" key="5">
    <source>
        <dbReference type="SAM" id="Phobius"/>
    </source>
</evidence>